<organism evidence="1 2">
    <name type="scientific">Scleroderma citrinum Foug A</name>
    <dbReference type="NCBI Taxonomy" id="1036808"/>
    <lineage>
        <taxon>Eukaryota</taxon>
        <taxon>Fungi</taxon>
        <taxon>Dikarya</taxon>
        <taxon>Basidiomycota</taxon>
        <taxon>Agaricomycotina</taxon>
        <taxon>Agaricomycetes</taxon>
        <taxon>Agaricomycetidae</taxon>
        <taxon>Boletales</taxon>
        <taxon>Sclerodermatineae</taxon>
        <taxon>Sclerodermataceae</taxon>
        <taxon>Scleroderma</taxon>
    </lineage>
</organism>
<dbReference type="AlphaFoldDB" id="A0A0C2YPP1"/>
<dbReference type="Proteomes" id="UP000053989">
    <property type="component" value="Unassembled WGS sequence"/>
</dbReference>
<keyword evidence="2" id="KW-1185">Reference proteome</keyword>
<gene>
    <name evidence="1" type="ORF">SCLCIDRAFT_1224254</name>
</gene>
<reference evidence="2" key="2">
    <citation type="submission" date="2015-01" db="EMBL/GenBank/DDBJ databases">
        <title>Evolutionary Origins and Diversification of the Mycorrhizal Mutualists.</title>
        <authorList>
            <consortium name="DOE Joint Genome Institute"/>
            <consortium name="Mycorrhizal Genomics Consortium"/>
            <person name="Kohler A."/>
            <person name="Kuo A."/>
            <person name="Nagy L.G."/>
            <person name="Floudas D."/>
            <person name="Copeland A."/>
            <person name="Barry K.W."/>
            <person name="Cichocki N."/>
            <person name="Veneault-Fourrey C."/>
            <person name="LaButti K."/>
            <person name="Lindquist E.A."/>
            <person name="Lipzen A."/>
            <person name="Lundell T."/>
            <person name="Morin E."/>
            <person name="Murat C."/>
            <person name="Riley R."/>
            <person name="Ohm R."/>
            <person name="Sun H."/>
            <person name="Tunlid A."/>
            <person name="Henrissat B."/>
            <person name="Grigoriev I.V."/>
            <person name="Hibbett D.S."/>
            <person name="Martin F."/>
        </authorList>
    </citation>
    <scope>NUCLEOTIDE SEQUENCE [LARGE SCALE GENOMIC DNA]</scope>
    <source>
        <strain evidence="2">Foug A</strain>
    </source>
</reference>
<evidence type="ECO:0000313" key="1">
    <source>
        <dbReference type="EMBL" id="KIM51693.1"/>
    </source>
</evidence>
<dbReference type="InParanoid" id="A0A0C2YPP1"/>
<protein>
    <submittedName>
        <fullName evidence="1">Uncharacterized protein</fullName>
    </submittedName>
</protein>
<reference evidence="1 2" key="1">
    <citation type="submission" date="2014-04" db="EMBL/GenBank/DDBJ databases">
        <authorList>
            <consortium name="DOE Joint Genome Institute"/>
            <person name="Kuo A."/>
            <person name="Kohler A."/>
            <person name="Nagy L.G."/>
            <person name="Floudas D."/>
            <person name="Copeland A."/>
            <person name="Barry K.W."/>
            <person name="Cichocki N."/>
            <person name="Veneault-Fourrey C."/>
            <person name="LaButti K."/>
            <person name="Lindquist E.A."/>
            <person name="Lipzen A."/>
            <person name="Lundell T."/>
            <person name="Morin E."/>
            <person name="Murat C."/>
            <person name="Sun H."/>
            <person name="Tunlid A."/>
            <person name="Henrissat B."/>
            <person name="Grigoriev I.V."/>
            <person name="Hibbett D.S."/>
            <person name="Martin F."/>
            <person name="Nordberg H.P."/>
            <person name="Cantor M.N."/>
            <person name="Hua S.X."/>
        </authorList>
    </citation>
    <scope>NUCLEOTIDE SEQUENCE [LARGE SCALE GENOMIC DNA]</scope>
    <source>
        <strain evidence="1 2">Foug A</strain>
    </source>
</reference>
<dbReference type="EMBL" id="KN822244">
    <property type="protein sequence ID" value="KIM51693.1"/>
    <property type="molecule type" value="Genomic_DNA"/>
</dbReference>
<evidence type="ECO:0000313" key="2">
    <source>
        <dbReference type="Proteomes" id="UP000053989"/>
    </source>
</evidence>
<name>A0A0C2YPP1_9AGAM</name>
<proteinExistence type="predicted"/>
<accession>A0A0C2YPP1</accession>
<sequence length="58" mass="6408">MYQASFSLLQPTGGMGKSDHGVADRKSNLWPPANVTLDRTTPFNVTAHKRFSAVCRED</sequence>
<dbReference type="HOGENOM" id="CLU_2980403_0_0_1"/>